<evidence type="ECO:0000256" key="7">
    <source>
        <dbReference type="ARBA" id="ARBA00023054"/>
    </source>
</evidence>
<feature type="domain" description="Sec20 C-terminal" evidence="11">
    <location>
        <begin position="154"/>
        <end position="243"/>
    </location>
</feature>
<dbReference type="InterPro" id="IPR056173">
    <property type="entry name" value="Sec20_C"/>
</dbReference>
<feature type="region of interest" description="Disordered" evidence="10">
    <location>
        <begin position="303"/>
        <end position="335"/>
    </location>
</feature>
<evidence type="ECO:0000256" key="8">
    <source>
        <dbReference type="ARBA" id="ARBA00023136"/>
    </source>
</evidence>
<dbReference type="PROSITE" id="PS51257">
    <property type="entry name" value="PROKAR_LIPOPROTEIN"/>
    <property type="match status" value="1"/>
</dbReference>
<comment type="similarity">
    <text evidence="9">Belongs to the SEC20 family.</text>
</comment>
<feature type="compositionally biased region" description="Basic and acidic residues" evidence="10">
    <location>
        <begin position="737"/>
        <end position="757"/>
    </location>
</feature>
<evidence type="ECO:0000256" key="3">
    <source>
        <dbReference type="ARBA" id="ARBA00022692"/>
    </source>
</evidence>
<keyword evidence="7" id="KW-0175">Coiled coil</keyword>
<feature type="compositionally biased region" description="Low complexity" evidence="10">
    <location>
        <begin position="890"/>
        <end position="899"/>
    </location>
</feature>
<protein>
    <recommendedName>
        <fullName evidence="11">Sec20 C-terminal domain-containing protein</fullName>
    </recommendedName>
</protein>
<feature type="compositionally biased region" description="Basic and acidic residues" evidence="10">
    <location>
        <begin position="999"/>
        <end position="1008"/>
    </location>
</feature>
<feature type="compositionally biased region" description="Basic and acidic residues" evidence="10">
    <location>
        <begin position="533"/>
        <end position="548"/>
    </location>
</feature>
<dbReference type="Pfam" id="PF03908">
    <property type="entry name" value="Sec20"/>
    <property type="match status" value="1"/>
</dbReference>
<keyword evidence="5" id="KW-0931">ER-Golgi transport</keyword>
<name>A0A5J4YYF0_PORPP</name>
<feature type="compositionally biased region" description="Acidic residues" evidence="10">
    <location>
        <begin position="435"/>
        <end position="444"/>
    </location>
</feature>
<feature type="region of interest" description="Disordered" evidence="10">
    <location>
        <begin position="567"/>
        <end position="676"/>
    </location>
</feature>
<accession>A0A5J4YYF0</accession>
<feature type="compositionally biased region" description="Low complexity" evidence="10">
    <location>
        <begin position="587"/>
        <end position="604"/>
    </location>
</feature>
<evidence type="ECO:0000313" key="13">
    <source>
        <dbReference type="Proteomes" id="UP000324585"/>
    </source>
</evidence>
<dbReference type="PANTHER" id="PTHR12825">
    <property type="entry name" value="BNIP1-RELATED"/>
    <property type="match status" value="1"/>
</dbReference>
<keyword evidence="8" id="KW-0472">Membrane</keyword>
<comment type="caution">
    <text evidence="12">The sequence shown here is derived from an EMBL/GenBank/DDBJ whole genome shotgun (WGS) entry which is preliminary data.</text>
</comment>
<evidence type="ECO:0000259" key="11">
    <source>
        <dbReference type="Pfam" id="PF03908"/>
    </source>
</evidence>
<feature type="region of interest" description="Disordered" evidence="10">
    <location>
        <begin position="994"/>
        <end position="1064"/>
    </location>
</feature>
<dbReference type="AlphaFoldDB" id="A0A5J4YYF0"/>
<gene>
    <name evidence="12" type="ORF">FVE85_2067</name>
</gene>
<dbReference type="EMBL" id="VRMN01000003">
    <property type="protein sequence ID" value="KAA8495912.1"/>
    <property type="molecule type" value="Genomic_DNA"/>
</dbReference>
<keyword evidence="3" id="KW-0812">Transmembrane</keyword>
<feature type="compositionally biased region" description="Basic and acidic residues" evidence="10">
    <location>
        <begin position="850"/>
        <end position="859"/>
    </location>
</feature>
<evidence type="ECO:0000256" key="2">
    <source>
        <dbReference type="ARBA" id="ARBA00022448"/>
    </source>
</evidence>
<feature type="compositionally biased region" description="Acidic residues" evidence="10">
    <location>
        <begin position="873"/>
        <end position="886"/>
    </location>
</feature>
<keyword evidence="6" id="KW-1133">Transmembrane helix</keyword>
<dbReference type="GO" id="GO:0006890">
    <property type="term" value="P:retrograde vesicle-mediated transport, Golgi to endoplasmic reticulum"/>
    <property type="evidence" value="ECO:0007669"/>
    <property type="project" value="InterPro"/>
</dbReference>
<feature type="compositionally biased region" description="Basic and acidic residues" evidence="10">
    <location>
        <begin position="389"/>
        <end position="400"/>
    </location>
</feature>
<feature type="compositionally biased region" description="Polar residues" evidence="10">
    <location>
        <begin position="448"/>
        <end position="457"/>
    </location>
</feature>
<dbReference type="GO" id="GO:0031201">
    <property type="term" value="C:SNARE complex"/>
    <property type="evidence" value="ECO:0007669"/>
    <property type="project" value="TreeGrafter"/>
</dbReference>
<feature type="compositionally biased region" description="Basic and acidic residues" evidence="10">
    <location>
        <begin position="900"/>
        <end position="916"/>
    </location>
</feature>
<evidence type="ECO:0000256" key="5">
    <source>
        <dbReference type="ARBA" id="ARBA00022892"/>
    </source>
</evidence>
<dbReference type="InterPro" id="IPR005606">
    <property type="entry name" value="Sec20"/>
</dbReference>
<keyword evidence="13" id="KW-1185">Reference proteome</keyword>
<feature type="compositionally biased region" description="Basic and acidic residues" evidence="10">
    <location>
        <begin position="662"/>
        <end position="676"/>
    </location>
</feature>
<dbReference type="PANTHER" id="PTHR12825:SF0">
    <property type="entry name" value="VESICLE TRANSPORT PROTEIN SEC20"/>
    <property type="match status" value="1"/>
</dbReference>
<evidence type="ECO:0000256" key="6">
    <source>
        <dbReference type="ARBA" id="ARBA00022989"/>
    </source>
</evidence>
<keyword evidence="4" id="KW-0256">Endoplasmic reticulum</keyword>
<feature type="compositionally biased region" description="Basic and acidic residues" evidence="10">
    <location>
        <begin position="312"/>
        <end position="332"/>
    </location>
</feature>
<sequence>MEDDRLGELVGQAQALVAAACMPNAASASADEARRGVRRLSQRLKELSLDALEFDFPFAEKYGGSDGAQMWEQERKRFELVAQEVRRMELQLRAVALQRGKIPAAPSHDLSAQLVARPSPSSLSQLQQQNTLQTVDAQSTNGQTTHDSPADLLEKEIVRSLHRTRQVVAAELARSSAVSVTLAQDNRNLTESRKQYGQYSATSDRGKKKLRGVAIREHFDSFVIVSFLVLFFAVCAYVVQQRVRNTWTVKLGTKVAALFGIGRGNGMLGDIPSWEDMEASHVFSEGPIDIVQSKQDGLGSVLGEAESQGTQRADRMEAARDGITHKPDLDARLEDDDMSLISEQDLSTGQGLGAEMSKDGAGSQGDVLHDYRGLEDPEREAGSDQSHLGAEKRDAIDSDPAKVSSMGGTTPGEEYSSDSVSSSGTESDETGIVGVEEDDDEDFGSEGNSISAETFAQLNVGEHVRESSTAWTALDETPTLEDHDSQTASSDDPMCPGEMSDAFMHARTTVLEGHGPEPVASAGSAEWEEQDEPLGHALKDSAQLRDREEDWDDAGIRTTATEAARLSSVVLSLESEMEGGGEDEESVASPVSSQSDASVASAEDVATREDTASTEEANLAAASDATVAVSDRHNDEEDEDDSTQVPEGIPDSEQPSNQASVEKAEASVHDVDANAVRDDAVALDNLNLENRDARGEELPDTAPGVPSASVAGDGEEVFPDSSAEQREFLSDGVKSAVETRDEHAVRSEIGEIEHSEDALVGDEQWQQDEVKEPDEKEDSCAVPDGIAAGAEYFPASSEGPENEEIASSDPQATSVNSASTNEERDVPDEDTLKPHAERTLAPAVQVENGEGAKEQHIPVEDADEGATDTVARDDEEEAGGDENDGDVADKAASVEASASEEQRLDSHASLEPRNGRADVLVLSSPPPVSIDELSEDQHEASDGSYAGYDKNARVRHDNVAIEENARAAEMVRSSGSDQVRNTEIPTSAEAVASVADSLSEEHVVEQPHEGTNLVTDDSEERAISQDALGIDMEAELPARSDEAVPSGPPHSEMASVPSDVKDEL</sequence>
<feature type="compositionally biased region" description="Low complexity" evidence="10">
    <location>
        <begin position="417"/>
        <end position="434"/>
    </location>
</feature>
<proteinExistence type="inferred from homology"/>
<organism evidence="12 13">
    <name type="scientific">Porphyridium purpureum</name>
    <name type="common">Red alga</name>
    <name type="synonym">Porphyridium cruentum</name>
    <dbReference type="NCBI Taxonomy" id="35688"/>
    <lineage>
        <taxon>Eukaryota</taxon>
        <taxon>Rhodophyta</taxon>
        <taxon>Bangiophyceae</taxon>
        <taxon>Porphyridiales</taxon>
        <taxon>Porphyridiaceae</taxon>
        <taxon>Porphyridium</taxon>
    </lineage>
</organism>
<feature type="region of interest" description="Disordered" evidence="10">
    <location>
        <begin position="513"/>
        <end position="555"/>
    </location>
</feature>
<evidence type="ECO:0000256" key="9">
    <source>
        <dbReference type="ARBA" id="ARBA00037934"/>
    </source>
</evidence>
<evidence type="ECO:0000256" key="4">
    <source>
        <dbReference type="ARBA" id="ARBA00022824"/>
    </source>
</evidence>
<feature type="compositionally biased region" description="Polar residues" evidence="10">
    <location>
        <begin position="808"/>
        <end position="820"/>
    </location>
</feature>
<dbReference type="GO" id="GO:0005789">
    <property type="term" value="C:endoplasmic reticulum membrane"/>
    <property type="evidence" value="ECO:0007669"/>
    <property type="project" value="UniProtKB-SubCell"/>
</dbReference>
<feature type="compositionally biased region" description="Acidic residues" evidence="10">
    <location>
        <begin position="575"/>
        <end position="586"/>
    </location>
</feature>
<feature type="region of interest" description="Disordered" evidence="10">
    <location>
        <begin position="690"/>
        <end position="951"/>
    </location>
</feature>
<evidence type="ECO:0000313" key="12">
    <source>
        <dbReference type="EMBL" id="KAA8495912.1"/>
    </source>
</evidence>
<evidence type="ECO:0000256" key="10">
    <source>
        <dbReference type="SAM" id="MobiDB-lite"/>
    </source>
</evidence>
<reference evidence="13" key="1">
    <citation type="journal article" date="2019" name="Nat. Commun.">
        <title>Expansion of phycobilisome linker gene families in mesophilic red algae.</title>
        <authorList>
            <person name="Lee J."/>
            <person name="Kim D."/>
            <person name="Bhattacharya D."/>
            <person name="Yoon H.S."/>
        </authorList>
    </citation>
    <scope>NUCLEOTIDE SEQUENCE [LARGE SCALE GENOMIC DNA]</scope>
    <source>
        <strain evidence="13">CCMP 1328</strain>
    </source>
</reference>
<feature type="region of interest" description="Disordered" evidence="10">
    <location>
        <begin position="348"/>
        <end position="499"/>
    </location>
</feature>
<comment type="subcellular location">
    <subcellularLocation>
        <location evidence="1">Endoplasmic reticulum membrane</location>
        <topology evidence="1">Single-pass type IV membrane protein</topology>
    </subcellularLocation>
</comment>
<dbReference type="Proteomes" id="UP000324585">
    <property type="component" value="Unassembled WGS sequence"/>
</dbReference>
<feature type="compositionally biased region" description="Low complexity" evidence="10">
    <location>
        <begin position="620"/>
        <end position="629"/>
    </location>
</feature>
<evidence type="ECO:0000256" key="1">
    <source>
        <dbReference type="ARBA" id="ARBA00004163"/>
    </source>
</evidence>
<dbReference type="GO" id="GO:0005484">
    <property type="term" value="F:SNAP receptor activity"/>
    <property type="evidence" value="ECO:0007669"/>
    <property type="project" value="InterPro"/>
</dbReference>
<keyword evidence="2" id="KW-0813">Transport</keyword>
<feature type="compositionally biased region" description="Basic and acidic residues" evidence="10">
    <location>
        <begin position="367"/>
        <end position="382"/>
    </location>
</feature>